<keyword evidence="2" id="KW-1185">Reference proteome</keyword>
<sequence>MASADPAVTASPSSHVGIANHTHTHTYTHTHIGAYTYTPGRLAWESFRLAAASSAAAGCCAATLTLTNYDPSRVIPIYSIHQDAQVTLAILNKLDIEDEKLSDEEIAWVFGFEDEYRKGTLTRGQRLRSRILKILFDEPYSSAEAKRIAYVSIFFIHLSVFESFFINLTQTVIFIKPIVDPVNIISTMKLIVSNFSTFYSHTYYILCKHLLIYI</sequence>
<proteinExistence type="predicted"/>
<protein>
    <submittedName>
        <fullName evidence="1">Potassium voltage-gated channel protein Shaw</fullName>
    </submittedName>
</protein>
<dbReference type="EMBL" id="KQ982021">
    <property type="protein sequence ID" value="KYN30510.1"/>
    <property type="molecule type" value="Genomic_DNA"/>
</dbReference>
<dbReference type="Proteomes" id="UP000078541">
    <property type="component" value="Unassembled WGS sequence"/>
</dbReference>
<gene>
    <name evidence="1" type="ORF">ALC56_15206</name>
</gene>
<evidence type="ECO:0000313" key="1">
    <source>
        <dbReference type="EMBL" id="KYN30510.1"/>
    </source>
</evidence>
<name>A0A195EQF4_9HYME</name>
<reference evidence="1 2" key="1">
    <citation type="submission" date="2016-03" db="EMBL/GenBank/DDBJ databases">
        <title>Trachymyrmex septentrionalis WGS genome.</title>
        <authorList>
            <person name="Nygaard S."/>
            <person name="Hu H."/>
            <person name="Boomsma J."/>
            <person name="Zhang G."/>
        </authorList>
    </citation>
    <scope>NUCLEOTIDE SEQUENCE [LARGE SCALE GENOMIC DNA]</scope>
    <source>
        <strain evidence="1">Tsep2-gDNA-1</strain>
        <tissue evidence="1">Whole body</tissue>
    </source>
</reference>
<dbReference type="AlphaFoldDB" id="A0A195EQF4"/>
<accession>A0A195EQF4</accession>
<dbReference type="STRING" id="34720.A0A195EQF4"/>
<evidence type="ECO:0000313" key="2">
    <source>
        <dbReference type="Proteomes" id="UP000078541"/>
    </source>
</evidence>
<organism evidence="1 2">
    <name type="scientific">Trachymyrmex septentrionalis</name>
    <dbReference type="NCBI Taxonomy" id="34720"/>
    <lineage>
        <taxon>Eukaryota</taxon>
        <taxon>Metazoa</taxon>
        <taxon>Ecdysozoa</taxon>
        <taxon>Arthropoda</taxon>
        <taxon>Hexapoda</taxon>
        <taxon>Insecta</taxon>
        <taxon>Pterygota</taxon>
        <taxon>Neoptera</taxon>
        <taxon>Endopterygota</taxon>
        <taxon>Hymenoptera</taxon>
        <taxon>Apocrita</taxon>
        <taxon>Aculeata</taxon>
        <taxon>Formicoidea</taxon>
        <taxon>Formicidae</taxon>
        <taxon>Myrmicinae</taxon>
        <taxon>Trachymyrmex</taxon>
    </lineage>
</organism>